<evidence type="ECO:0008006" key="4">
    <source>
        <dbReference type="Google" id="ProtNLM"/>
    </source>
</evidence>
<protein>
    <recommendedName>
        <fullName evidence="4">Secreted protein</fullName>
    </recommendedName>
</protein>
<feature type="signal peptide" evidence="1">
    <location>
        <begin position="1"/>
        <end position="24"/>
    </location>
</feature>
<name>A0A6A5X020_9PLEO</name>
<evidence type="ECO:0000256" key="1">
    <source>
        <dbReference type="SAM" id="SignalP"/>
    </source>
</evidence>
<dbReference type="Proteomes" id="UP000799779">
    <property type="component" value="Unassembled WGS sequence"/>
</dbReference>
<evidence type="ECO:0000313" key="2">
    <source>
        <dbReference type="EMBL" id="KAF2005801.1"/>
    </source>
</evidence>
<reference evidence="2" key="1">
    <citation type="journal article" date="2020" name="Stud. Mycol.">
        <title>101 Dothideomycetes genomes: a test case for predicting lifestyles and emergence of pathogens.</title>
        <authorList>
            <person name="Haridas S."/>
            <person name="Albert R."/>
            <person name="Binder M."/>
            <person name="Bloem J."/>
            <person name="Labutti K."/>
            <person name="Salamov A."/>
            <person name="Andreopoulos B."/>
            <person name="Baker S."/>
            <person name="Barry K."/>
            <person name="Bills G."/>
            <person name="Bluhm B."/>
            <person name="Cannon C."/>
            <person name="Castanera R."/>
            <person name="Culley D."/>
            <person name="Daum C."/>
            <person name="Ezra D."/>
            <person name="Gonzalez J."/>
            <person name="Henrissat B."/>
            <person name="Kuo A."/>
            <person name="Liang C."/>
            <person name="Lipzen A."/>
            <person name="Lutzoni F."/>
            <person name="Magnuson J."/>
            <person name="Mondo S."/>
            <person name="Nolan M."/>
            <person name="Ohm R."/>
            <person name="Pangilinan J."/>
            <person name="Park H.-J."/>
            <person name="Ramirez L."/>
            <person name="Alfaro M."/>
            <person name="Sun H."/>
            <person name="Tritt A."/>
            <person name="Yoshinaga Y."/>
            <person name="Zwiers L.-H."/>
            <person name="Turgeon B."/>
            <person name="Goodwin S."/>
            <person name="Spatafora J."/>
            <person name="Crous P."/>
            <person name="Grigoriev I."/>
        </authorList>
    </citation>
    <scope>NUCLEOTIDE SEQUENCE</scope>
    <source>
        <strain evidence="2">CBS 123094</strain>
    </source>
</reference>
<organism evidence="2 3">
    <name type="scientific">Amniculicola lignicola CBS 123094</name>
    <dbReference type="NCBI Taxonomy" id="1392246"/>
    <lineage>
        <taxon>Eukaryota</taxon>
        <taxon>Fungi</taxon>
        <taxon>Dikarya</taxon>
        <taxon>Ascomycota</taxon>
        <taxon>Pezizomycotina</taxon>
        <taxon>Dothideomycetes</taxon>
        <taxon>Pleosporomycetidae</taxon>
        <taxon>Pleosporales</taxon>
        <taxon>Amniculicolaceae</taxon>
        <taxon>Amniculicola</taxon>
    </lineage>
</organism>
<dbReference type="AlphaFoldDB" id="A0A6A5X020"/>
<evidence type="ECO:0000313" key="3">
    <source>
        <dbReference type="Proteomes" id="UP000799779"/>
    </source>
</evidence>
<sequence length="155" mass="18187">MHELPYLCFFLIGRLCFLVHECTALQAICPWRLTLCRPLSLPRSPLFFLFMITRCLGRFVPRECLSFTHLVSLPYLPLSSCTILIPRYTCHSPERFVRSCILAHSLRFLMLYSLYPFPPSCIHIFHGQYPYGNRRQLFMFYASLRSVNGVGMVHF</sequence>
<proteinExistence type="predicted"/>
<keyword evidence="3" id="KW-1185">Reference proteome</keyword>
<dbReference type="EMBL" id="ML977561">
    <property type="protein sequence ID" value="KAF2005801.1"/>
    <property type="molecule type" value="Genomic_DNA"/>
</dbReference>
<accession>A0A6A5X020</accession>
<feature type="chain" id="PRO_5025337810" description="Secreted protein" evidence="1">
    <location>
        <begin position="25"/>
        <end position="155"/>
    </location>
</feature>
<keyword evidence="1" id="KW-0732">Signal</keyword>
<gene>
    <name evidence="2" type="ORF">P154DRAFT_285390</name>
</gene>